<comment type="caution">
    <text evidence="1">The sequence shown here is derived from an EMBL/GenBank/DDBJ whole genome shotgun (WGS) entry which is preliminary data.</text>
</comment>
<sequence length="56" mass="6476">MKPEPKGFPKGLSADEYVEILRAIVNNLTGIDMDKLHPKDKRLEPFEEYLDEKDDS</sequence>
<reference evidence="1" key="1">
    <citation type="journal article" date="2015" name="Nature">
        <title>Complex archaea that bridge the gap between prokaryotes and eukaryotes.</title>
        <authorList>
            <person name="Spang A."/>
            <person name="Saw J.H."/>
            <person name="Jorgensen S.L."/>
            <person name="Zaremba-Niedzwiedzka K."/>
            <person name="Martijn J."/>
            <person name="Lind A.E."/>
            <person name="van Eijk R."/>
            <person name="Schleper C."/>
            <person name="Guy L."/>
            <person name="Ettema T.J."/>
        </authorList>
    </citation>
    <scope>NUCLEOTIDE SEQUENCE</scope>
</reference>
<gene>
    <name evidence="1" type="ORF">LCGC14_0951150</name>
</gene>
<dbReference type="AlphaFoldDB" id="A0A0F9NHA3"/>
<name>A0A0F9NHA3_9ZZZZ</name>
<accession>A0A0F9NHA3</accession>
<organism evidence="1">
    <name type="scientific">marine sediment metagenome</name>
    <dbReference type="NCBI Taxonomy" id="412755"/>
    <lineage>
        <taxon>unclassified sequences</taxon>
        <taxon>metagenomes</taxon>
        <taxon>ecological metagenomes</taxon>
    </lineage>
</organism>
<dbReference type="EMBL" id="LAZR01003385">
    <property type="protein sequence ID" value="KKN18895.1"/>
    <property type="molecule type" value="Genomic_DNA"/>
</dbReference>
<protein>
    <submittedName>
        <fullName evidence="1">Uncharacterized protein</fullName>
    </submittedName>
</protein>
<proteinExistence type="predicted"/>
<evidence type="ECO:0000313" key="1">
    <source>
        <dbReference type="EMBL" id="KKN18895.1"/>
    </source>
</evidence>